<dbReference type="InParanoid" id="A0A5J5EN63"/>
<name>A0A5J5EN63_9PEZI</name>
<dbReference type="Proteomes" id="UP000326924">
    <property type="component" value="Unassembled WGS sequence"/>
</dbReference>
<proteinExistence type="predicted"/>
<evidence type="ECO:0000313" key="2">
    <source>
        <dbReference type="EMBL" id="KAA8897379.1"/>
    </source>
</evidence>
<evidence type="ECO:0000313" key="3">
    <source>
        <dbReference type="Proteomes" id="UP000326924"/>
    </source>
</evidence>
<protein>
    <submittedName>
        <fullName evidence="2">Uncharacterized protein</fullName>
    </submittedName>
</protein>
<dbReference type="EMBL" id="VXIS01000200">
    <property type="protein sequence ID" value="KAA8897379.1"/>
    <property type="molecule type" value="Genomic_DNA"/>
</dbReference>
<accession>A0A5J5EN63</accession>
<sequence length="141" mass="15608">MTPPGYVRTPTICPQSAQQITDPEPTADSPGSPHAAIDQPRRGGSSHGPICSPGIRPLQSHAARQEDINEVFETVVDAVEGWARICAQRMRKLKSYPTRPEGINEVFESVIRWVEGGGLSNCRAAKKRKHGDFSRFFCRHE</sequence>
<comment type="caution">
    <text evidence="2">The sequence shown here is derived from an EMBL/GenBank/DDBJ whole genome shotgun (WGS) entry which is preliminary data.</text>
</comment>
<organism evidence="2 3">
    <name type="scientific">Sphaerosporella brunnea</name>
    <dbReference type="NCBI Taxonomy" id="1250544"/>
    <lineage>
        <taxon>Eukaryota</taxon>
        <taxon>Fungi</taxon>
        <taxon>Dikarya</taxon>
        <taxon>Ascomycota</taxon>
        <taxon>Pezizomycotina</taxon>
        <taxon>Pezizomycetes</taxon>
        <taxon>Pezizales</taxon>
        <taxon>Pyronemataceae</taxon>
        <taxon>Sphaerosporella</taxon>
    </lineage>
</organism>
<reference evidence="2 3" key="1">
    <citation type="submission" date="2019-09" db="EMBL/GenBank/DDBJ databases">
        <title>Draft genome of the ectomycorrhizal ascomycete Sphaerosporella brunnea.</title>
        <authorList>
            <consortium name="DOE Joint Genome Institute"/>
            <person name="Benucci G.M."/>
            <person name="Marozzi G."/>
            <person name="Antonielli L."/>
            <person name="Sanchez S."/>
            <person name="Marco P."/>
            <person name="Wang X."/>
            <person name="Falini L.B."/>
            <person name="Barry K."/>
            <person name="Haridas S."/>
            <person name="Lipzen A."/>
            <person name="Labutti K."/>
            <person name="Grigoriev I.V."/>
            <person name="Murat C."/>
            <person name="Martin F."/>
            <person name="Albertini E."/>
            <person name="Donnini D."/>
            <person name="Bonito G."/>
        </authorList>
    </citation>
    <scope>NUCLEOTIDE SEQUENCE [LARGE SCALE GENOMIC DNA]</scope>
    <source>
        <strain evidence="2 3">Sb_GMNB300</strain>
    </source>
</reference>
<feature type="region of interest" description="Disordered" evidence="1">
    <location>
        <begin position="1"/>
        <end position="56"/>
    </location>
</feature>
<gene>
    <name evidence="2" type="ORF">FN846DRAFT_910406</name>
</gene>
<dbReference type="AlphaFoldDB" id="A0A5J5EN63"/>
<keyword evidence="3" id="KW-1185">Reference proteome</keyword>
<feature type="compositionally biased region" description="Polar residues" evidence="1">
    <location>
        <begin position="12"/>
        <end position="21"/>
    </location>
</feature>
<evidence type="ECO:0000256" key="1">
    <source>
        <dbReference type="SAM" id="MobiDB-lite"/>
    </source>
</evidence>